<feature type="compositionally biased region" description="Basic and acidic residues" evidence="1">
    <location>
        <begin position="42"/>
        <end position="52"/>
    </location>
</feature>
<dbReference type="Proteomes" id="UP000610862">
    <property type="component" value="Unassembled WGS sequence"/>
</dbReference>
<feature type="domain" description="LysM" evidence="2">
    <location>
        <begin position="593"/>
        <end position="637"/>
    </location>
</feature>
<evidence type="ECO:0000256" key="1">
    <source>
        <dbReference type="SAM" id="MobiDB-lite"/>
    </source>
</evidence>
<dbReference type="PROSITE" id="PS51782">
    <property type="entry name" value="LYSM"/>
    <property type="match status" value="1"/>
</dbReference>
<dbReference type="CDD" id="cd00118">
    <property type="entry name" value="LysM"/>
    <property type="match status" value="1"/>
</dbReference>
<evidence type="ECO:0000259" key="2">
    <source>
        <dbReference type="PROSITE" id="PS51782"/>
    </source>
</evidence>
<feature type="region of interest" description="Disordered" evidence="1">
    <location>
        <begin position="97"/>
        <end position="119"/>
    </location>
</feature>
<dbReference type="Pfam" id="PF12673">
    <property type="entry name" value="SipL"/>
    <property type="match status" value="1"/>
</dbReference>
<dbReference type="EMBL" id="JACRTA010000001">
    <property type="protein sequence ID" value="MBC8567800.1"/>
    <property type="molecule type" value="Genomic_DNA"/>
</dbReference>
<dbReference type="Pfam" id="PF01476">
    <property type="entry name" value="LysM"/>
    <property type="match status" value="1"/>
</dbReference>
<organism evidence="3 4">
    <name type="scientific">Lentihominibacter hominis</name>
    <dbReference type="NCBI Taxonomy" id="2763645"/>
    <lineage>
        <taxon>Bacteria</taxon>
        <taxon>Bacillati</taxon>
        <taxon>Bacillota</taxon>
        <taxon>Clostridia</taxon>
        <taxon>Peptostreptococcales</taxon>
        <taxon>Anaerovoracaceae</taxon>
        <taxon>Lentihominibacter</taxon>
    </lineage>
</organism>
<evidence type="ECO:0000313" key="4">
    <source>
        <dbReference type="Proteomes" id="UP000610862"/>
    </source>
</evidence>
<name>A0A926E4T2_9FIRM</name>
<dbReference type="SMART" id="SM00257">
    <property type="entry name" value="LysM"/>
    <property type="match status" value="1"/>
</dbReference>
<dbReference type="RefSeq" id="WP_187524986.1">
    <property type="nucleotide sequence ID" value="NZ_JACRTA010000001.1"/>
</dbReference>
<dbReference type="AlphaFoldDB" id="A0A926E4T2"/>
<dbReference type="Gene3D" id="3.10.350.10">
    <property type="entry name" value="LysM domain"/>
    <property type="match status" value="1"/>
</dbReference>
<sequence length="639" mass="71284">MNISPYDNLPVGNKEPQQEEAQQPENLQYVDVPIEEPAEDIPPEKPESEESAKPIADIDENIEIILPEIPQTHTIDETQAESQQETVLKDDFETQHPAVIPSQPSGKASAEPAPIQRESRDFTKITPLTSSSQYSKLKLRNMWDAKEYVLPFEETLLVPDTMPDMGSVLFAEGNIALSQPGKASYEKSDPVSGEIIVYTVYKPTDSADSPVDVIKSSIPFKTDKCWENTEGSTFKISVSIKTISAEMLNERKFTVKGNISIRFIEIIQKDLMLFNGIGDNDLIQKSSSLNASDLIFETTETTEISQEINIHEEQPSPVKILKEHFNIIENHKQITSGKLVINGTILSEILYLGQEDGEEKLCSLKNKTDFTQFIIIEENIDTDLIQTSFNNDGLKTTIENQNQFLLQGKILTVICGYENKNIPIVSDAYHKNQDIKFDISSQPLSSIEGTVSGEVSAREIVNIEETDKKPETLLCGSGRITEITGNSERGRIIIEGNVAVKILALDENKVPFVIDSTVPLRGSLEMSDATEGLNINVSAAVKEFWFDSINSRQLEINIGVSLEVWAIGQKNFTTLENLCFTETKTPKKRVSMAIYVVGGTDTMWDIAKRYKTDIESLVQLNQLDAEKPLTEGTKLLIMK</sequence>
<reference evidence="3" key="1">
    <citation type="submission" date="2020-08" db="EMBL/GenBank/DDBJ databases">
        <title>Genome public.</title>
        <authorList>
            <person name="Liu C."/>
            <person name="Sun Q."/>
        </authorList>
    </citation>
    <scope>NUCLEOTIDE SEQUENCE</scope>
    <source>
        <strain evidence="3">NSJ-24</strain>
    </source>
</reference>
<dbReference type="InterPro" id="IPR024300">
    <property type="entry name" value="SipL_SPOCS_dom"/>
</dbReference>
<gene>
    <name evidence="3" type="ORF">H8692_03350</name>
</gene>
<dbReference type="InterPro" id="IPR036779">
    <property type="entry name" value="LysM_dom_sf"/>
</dbReference>
<protein>
    <submittedName>
        <fullName evidence="3">DUF3794 domain-containing protein</fullName>
    </submittedName>
</protein>
<feature type="region of interest" description="Disordered" evidence="1">
    <location>
        <begin position="1"/>
        <end position="55"/>
    </location>
</feature>
<comment type="caution">
    <text evidence="3">The sequence shown here is derived from an EMBL/GenBank/DDBJ whole genome shotgun (WGS) entry which is preliminary data.</text>
</comment>
<accession>A0A926E4T2</accession>
<dbReference type="InterPro" id="IPR018392">
    <property type="entry name" value="LysM"/>
</dbReference>
<proteinExistence type="predicted"/>
<dbReference type="SUPFAM" id="SSF54106">
    <property type="entry name" value="LysM domain"/>
    <property type="match status" value="1"/>
</dbReference>
<keyword evidence="4" id="KW-1185">Reference proteome</keyword>
<evidence type="ECO:0000313" key="3">
    <source>
        <dbReference type="EMBL" id="MBC8567800.1"/>
    </source>
</evidence>